<dbReference type="GO" id="GO:0004792">
    <property type="term" value="F:thiosulfate-cyanide sulfurtransferase activity"/>
    <property type="evidence" value="ECO:0007669"/>
    <property type="project" value="TreeGrafter"/>
</dbReference>
<dbReference type="PANTHER" id="PTHR44086">
    <property type="entry name" value="THIOSULFATE SULFURTRANSFERASE RDL2, MITOCHONDRIAL-RELATED"/>
    <property type="match status" value="1"/>
</dbReference>
<accession>A0A2W4WNM7</accession>
<organism evidence="2 3">
    <name type="scientific">Shackletoniella antarctica</name>
    <dbReference type="NCBI Taxonomy" id="268115"/>
    <lineage>
        <taxon>Bacteria</taxon>
        <taxon>Bacillati</taxon>
        <taxon>Cyanobacteriota</taxon>
        <taxon>Cyanophyceae</taxon>
        <taxon>Oculatellales</taxon>
        <taxon>Oculatellaceae</taxon>
        <taxon>Shackletoniella</taxon>
    </lineage>
</organism>
<dbReference type="InterPro" id="IPR001763">
    <property type="entry name" value="Rhodanese-like_dom"/>
</dbReference>
<protein>
    <submittedName>
        <fullName evidence="2">Rhodanese-like domain-containing protein</fullName>
    </submittedName>
</protein>
<dbReference type="EMBL" id="QBMN01000014">
    <property type="protein sequence ID" value="PZO44787.1"/>
    <property type="molecule type" value="Genomic_DNA"/>
</dbReference>
<dbReference type="AlphaFoldDB" id="A0A2W4WNM7"/>
<dbReference type="SUPFAM" id="SSF52821">
    <property type="entry name" value="Rhodanese/Cell cycle control phosphatase"/>
    <property type="match status" value="1"/>
</dbReference>
<dbReference type="CDD" id="cd00158">
    <property type="entry name" value="RHOD"/>
    <property type="match status" value="1"/>
</dbReference>
<dbReference type="SMART" id="SM00450">
    <property type="entry name" value="RHOD"/>
    <property type="match status" value="1"/>
</dbReference>
<dbReference type="PROSITE" id="PS50206">
    <property type="entry name" value="RHODANESE_3"/>
    <property type="match status" value="1"/>
</dbReference>
<sequence length="167" mass="18251">MLTPMNLGRAAAWWVVYRWVQRSFPGVPTVTTQGLAAWLSQGEAYSPMGPPPILPIVIDVRRDYEFAVSHLPQAHHAPNLDAVLALGLAPQQPIVVYCSVGYRSARLVAQLQAAGYSEVYNLAGSIFQWANEGRVLVSQGQPVAAVHPFNPIWGLLLKPELSSLPEE</sequence>
<gene>
    <name evidence="2" type="ORF">DCF17_03445</name>
</gene>
<dbReference type="Gene3D" id="3.40.250.10">
    <property type="entry name" value="Rhodanese-like domain"/>
    <property type="match status" value="1"/>
</dbReference>
<evidence type="ECO:0000259" key="1">
    <source>
        <dbReference type="PROSITE" id="PS50206"/>
    </source>
</evidence>
<dbReference type="PANTHER" id="PTHR44086:SF13">
    <property type="entry name" value="THIOSULFATE SULFURTRANSFERASE PSPE"/>
    <property type="match status" value="1"/>
</dbReference>
<evidence type="ECO:0000313" key="2">
    <source>
        <dbReference type="EMBL" id="PZO44787.1"/>
    </source>
</evidence>
<evidence type="ECO:0000313" key="3">
    <source>
        <dbReference type="Proteomes" id="UP000249081"/>
    </source>
</evidence>
<reference evidence="2 3" key="2">
    <citation type="submission" date="2018-06" db="EMBL/GenBank/DDBJ databases">
        <title>Metagenomic assembly of (sub)arctic Cyanobacteria and their associated microbiome from non-axenic cultures.</title>
        <authorList>
            <person name="Baurain D."/>
        </authorList>
    </citation>
    <scope>NUCLEOTIDE SEQUENCE [LARGE SCALE GENOMIC DNA]</scope>
    <source>
        <strain evidence="2">ULC041bin1</strain>
    </source>
</reference>
<dbReference type="Proteomes" id="UP000249081">
    <property type="component" value="Unassembled WGS sequence"/>
</dbReference>
<name>A0A2W4WNM7_9CYAN</name>
<comment type="caution">
    <text evidence="2">The sequence shown here is derived from an EMBL/GenBank/DDBJ whole genome shotgun (WGS) entry which is preliminary data.</text>
</comment>
<dbReference type="Pfam" id="PF00581">
    <property type="entry name" value="Rhodanese"/>
    <property type="match status" value="1"/>
</dbReference>
<proteinExistence type="predicted"/>
<dbReference type="InterPro" id="IPR036873">
    <property type="entry name" value="Rhodanese-like_dom_sf"/>
</dbReference>
<feature type="domain" description="Rhodanese" evidence="1">
    <location>
        <begin position="56"/>
        <end position="138"/>
    </location>
</feature>
<reference evidence="3" key="1">
    <citation type="submission" date="2018-04" db="EMBL/GenBank/DDBJ databases">
        <authorList>
            <person name="Cornet L."/>
        </authorList>
    </citation>
    <scope>NUCLEOTIDE SEQUENCE [LARGE SCALE GENOMIC DNA]</scope>
</reference>